<evidence type="ECO:0000256" key="2">
    <source>
        <dbReference type="ARBA" id="ARBA00004236"/>
    </source>
</evidence>
<evidence type="ECO:0000256" key="1">
    <source>
        <dbReference type="ARBA" id="ARBA00004167"/>
    </source>
</evidence>
<dbReference type="Pfam" id="PF00905">
    <property type="entry name" value="Transpeptidase"/>
    <property type="match status" value="1"/>
</dbReference>
<feature type="transmembrane region" description="Helical" evidence="10">
    <location>
        <begin position="52"/>
        <end position="70"/>
    </location>
</feature>
<dbReference type="Pfam" id="PF03717">
    <property type="entry name" value="PBP_dimer"/>
    <property type="match status" value="1"/>
</dbReference>
<comment type="caution">
    <text evidence="13">The sequence shown here is derived from an EMBL/GenBank/DDBJ whole genome shotgun (WGS) entry which is preliminary data.</text>
</comment>
<accession>A0A1G2SGM8</accession>
<dbReference type="PANTHER" id="PTHR30627:SF2">
    <property type="entry name" value="PEPTIDOGLYCAN D,D-TRANSPEPTIDASE MRDA"/>
    <property type="match status" value="1"/>
</dbReference>
<keyword evidence="4 10" id="KW-0812">Transmembrane</keyword>
<evidence type="ECO:0000256" key="10">
    <source>
        <dbReference type="SAM" id="Phobius"/>
    </source>
</evidence>
<name>A0A1G2SGM8_9BACT</name>
<evidence type="ECO:0008006" key="15">
    <source>
        <dbReference type="Google" id="ProtNLM"/>
    </source>
</evidence>
<evidence type="ECO:0000259" key="11">
    <source>
        <dbReference type="Pfam" id="PF00905"/>
    </source>
</evidence>
<dbReference type="SUPFAM" id="SSF56601">
    <property type="entry name" value="beta-lactamase/transpeptidase-like"/>
    <property type="match status" value="1"/>
</dbReference>
<dbReference type="Proteomes" id="UP000177987">
    <property type="component" value="Unassembled WGS sequence"/>
</dbReference>
<keyword evidence="3" id="KW-1003">Cell membrane</keyword>
<protein>
    <recommendedName>
        <fullName evidence="15">Penicillin-binding protein 2</fullName>
    </recommendedName>
</protein>
<evidence type="ECO:0000313" key="14">
    <source>
        <dbReference type="Proteomes" id="UP000177987"/>
    </source>
</evidence>
<dbReference type="InterPro" id="IPR036138">
    <property type="entry name" value="PBP_dimer_sf"/>
</dbReference>
<keyword evidence="7 10" id="KW-1133">Transmembrane helix</keyword>
<dbReference type="AlphaFoldDB" id="A0A1G2SGM8"/>
<evidence type="ECO:0000256" key="5">
    <source>
        <dbReference type="ARBA" id="ARBA00022960"/>
    </source>
</evidence>
<evidence type="ECO:0000256" key="6">
    <source>
        <dbReference type="ARBA" id="ARBA00022984"/>
    </source>
</evidence>
<evidence type="ECO:0000256" key="8">
    <source>
        <dbReference type="ARBA" id="ARBA00023136"/>
    </source>
</evidence>
<dbReference type="Gene3D" id="3.40.710.10">
    <property type="entry name" value="DD-peptidase/beta-lactamase superfamily"/>
    <property type="match status" value="1"/>
</dbReference>
<dbReference type="InterPro" id="IPR001460">
    <property type="entry name" value="PCN-bd_Tpept"/>
</dbReference>
<evidence type="ECO:0000256" key="3">
    <source>
        <dbReference type="ARBA" id="ARBA00022475"/>
    </source>
</evidence>
<evidence type="ECO:0000259" key="12">
    <source>
        <dbReference type="Pfam" id="PF03717"/>
    </source>
</evidence>
<dbReference type="GO" id="GO:0005886">
    <property type="term" value="C:plasma membrane"/>
    <property type="evidence" value="ECO:0007669"/>
    <property type="project" value="TreeGrafter"/>
</dbReference>
<dbReference type="InterPro" id="IPR005311">
    <property type="entry name" value="PBP_dimer"/>
</dbReference>
<evidence type="ECO:0000256" key="4">
    <source>
        <dbReference type="ARBA" id="ARBA00022692"/>
    </source>
</evidence>
<dbReference type="GO" id="GO:0008658">
    <property type="term" value="F:penicillin binding"/>
    <property type="evidence" value="ECO:0007669"/>
    <property type="project" value="InterPro"/>
</dbReference>
<dbReference type="PANTHER" id="PTHR30627">
    <property type="entry name" value="PEPTIDOGLYCAN D,D-TRANSPEPTIDASE"/>
    <property type="match status" value="1"/>
</dbReference>
<keyword evidence="6" id="KW-0573">Peptidoglycan synthesis</keyword>
<evidence type="ECO:0000313" key="13">
    <source>
        <dbReference type="EMBL" id="OHA83872.1"/>
    </source>
</evidence>
<dbReference type="Gene3D" id="3.90.1310.10">
    <property type="entry name" value="Penicillin-binding protein 2a (Domain 2)"/>
    <property type="match status" value="1"/>
</dbReference>
<proteinExistence type="predicted"/>
<dbReference type="STRING" id="1802727.A2937_00895"/>
<dbReference type="GO" id="GO:0071555">
    <property type="term" value="P:cell wall organization"/>
    <property type="evidence" value="ECO:0007669"/>
    <property type="project" value="TreeGrafter"/>
</dbReference>
<reference evidence="13 14" key="1">
    <citation type="journal article" date="2016" name="Nat. Commun.">
        <title>Thousands of microbial genomes shed light on interconnected biogeochemical processes in an aquifer system.</title>
        <authorList>
            <person name="Anantharaman K."/>
            <person name="Brown C.T."/>
            <person name="Hug L.A."/>
            <person name="Sharon I."/>
            <person name="Castelle C.J."/>
            <person name="Probst A.J."/>
            <person name="Thomas B.C."/>
            <person name="Singh A."/>
            <person name="Wilkins M.J."/>
            <person name="Karaoz U."/>
            <person name="Brodie E.L."/>
            <person name="Williams K.H."/>
            <person name="Hubbard S.S."/>
            <person name="Banfield J.F."/>
        </authorList>
    </citation>
    <scope>NUCLEOTIDE SEQUENCE [LARGE SCALE GENOMIC DNA]</scope>
</reference>
<dbReference type="EMBL" id="MHUW01000012">
    <property type="protein sequence ID" value="OHA83872.1"/>
    <property type="molecule type" value="Genomic_DNA"/>
</dbReference>
<gene>
    <name evidence="13" type="ORF">A2937_00895</name>
</gene>
<dbReference type="SUPFAM" id="SSF56519">
    <property type="entry name" value="Penicillin binding protein dimerisation domain"/>
    <property type="match status" value="1"/>
</dbReference>
<keyword evidence="8 10" id="KW-0472">Membrane</keyword>
<keyword evidence="5" id="KW-0133">Cell shape</keyword>
<dbReference type="InterPro" id="IPR050515">
    <property type="entry name" value="Beta-lactam/transpept"/>
</dbReference>
<feature type="domain" description="Penicillin-binding protein dimerisation" evidence="12">
    <location>
        <begin position="136"/>
        <end position="200"/>
    </location>
</feature>
<keyword evidence="9" id="KW-0961">Cell wall biogenesis/degradation</keyword>
<evidence type="ECO:0000256" key="7">
    <source>
        <dbReference type="ARBA" id="ARBA00022989"/>
    </source>
</evidence>
<evidence type="ECO:0000256" key="9">
    <source>
        <dbReference type="ARBA" id="ARBA00023316"/>
    </source>
</evidence>
<organism evidence="13 14">
    <name type="scientific">Candidatus Yonathbacteria bacterium RIFCSPLOWO2_01_FULL_47_33b</name>
    <dbReference type="NCBI Taxonomy" id="1802727"/>
    <lineage>
        <taxon>Bacteria</taxon>
        <taxon>Candidatus Yonathiibacteriota</taxon>
    </lineage>
</organism>
<feature type="domain" description="Penicillin-binding protein transpeptidase" evidence="11">
    <location>
        <begin position="244"/>
        <end position="553"/>
    </location>
</feature>
<dbReference type="InterPro" id="IPR012338">
    <property type="entry name" value="Beta-lactam/transpept-like"/>
</dbReference>
<sequence>MFGKQKRSLASSHLKQLSREIDPDEIFLDAENLPDFDKDQFEGRIEKPLGKGAILGVAVVFLFVEIIFFAKVIDLQVMNGAEYLRKSENNRLDHTPIFAMRGVIYDRNKVPLAWNSFDDEVAASALATTTEKLPFPRRSYTASLGFGHTLGYVSYPKRDSKGYYYQETFIGKDGLEEKYNEMLSGKNGLRIVETDALGKAQPGSTIEDPESGAALTLGIDARVQEKLYTTIRDLAADRGYMAGAGTIMDVRTGELLALTSFPEYESSVLSDGTNRKLIQSYNLDKRGVYLDRAVSGLYTPGSIVKPFMAVAALNEGVITPEKQILSTGSISVQNPYNPALKSVFNDWKAHGWVDMRRAIAVSSDVYFYEIGGGYQGQKGIGIEKIGSYSRIFGFGSQTGIDLTDEKIGTIPSPEWKAKVFDGEPWRLGDTYHTVIGQYGFQVTLVQAVRAVASLANNGTLLTPHLVREPAQEFSTSLIDIPHEYLAVAREGMYDAVHNGGTVGGLNVGYVEVAGKTGTAEIDAGKKYINSWVVGFFPYENPRYAFTVVMERGPHDNTIGGVFVMRQMLDWMHQNTPEYLKSE</sequence>
<comment type="subcellular location">
    <subcellularLocation>
        <location evidence="2">Cell membrane</location>
    </subcellularLocation>
    <subcellularLocation>
        <location evidence="1">Membrane</location>
        <topology evidence="1">Single-pass membrane protein</topology>
    </subcellularLocation>
</comment>